<feature type="transmembrane region" description="Helical" evidence="6">
    <location>
        <begin position="328"/>
        <end position="347"/>
    </location>
</feature>
<dbReference type="EMBL" id="JACHJV010000001">
    <property type="protein sequence ID" value="MBB4925893.1"/>
    <property type="molecule type" value="Genomic_DNA"/>
</dbReference>
<gene>
    <name evidence="8" type="ORF">FHR34_004886</name>
</gene>
<reference evidence="8 9" key="1">
    <citation type="submission" date="2020-08" db="EMBL/GenBank/DDBJ databases">
        <title>Sequencing the genomes of 1000 actinobacteria strains.</title>
        <authorList>
            <person name="Klenk H.-P."/>
        </authorList>
    </citation>
    <scope>NUCLEOTIDE SEQUENCE [LARGE SCALE GENOMIC DNA]</scope>
    <source>
        <strain evidence="8 9">DSM 41654</strain>
    </source>
</reference>
<organism evidence="8 9">
    <name type="scientific">Kitasatospora kifunensis</name>
    <name type="common">Streptomyces kifunensis</name>
    <dbReference type="NCBI Taxonomy" id="58351"/>
    <lineage>
        <taxon>Bacteria</taxon>
        <taxon>Bacillati</taxon>
        <taxon>Actinomycetota</taxon>
        <taxon>Actinomycetes</taxon>
        <taxon>Kitasatosporales</taxon>
        <taxon>Streptomycetaceae</taxon>
        <taxon>Kitasatospora</taxon>
    </lineage>
</organism>
<dbReference type="Proteomes" id="UP000540506">
    <property type="component" value="Unassembled WGS sequence"/>
</dbReference>
<sequence length="428" mass="44283">MDRSQQVELSAPDRTEAAPRADRRFNTFWMGQSVSQFGDRISELALPLIAVAMLHADAQQTALLTALIWLPNTVAPVVGAWVDSRTHKRVLLIAADVLRAVALLSLPVAYAAHGLGLAQLYLVGAITGVGQTLFDVSYPTFFTTLIPRSGYVAANSKLSTSRSASFVIGPAIGGALIQAVTAPVAVAVDAVSFLFSATMISRIRTPETPPASDAHLPLRTRMAVGARFVFGHAILRASLACSATMNFFMLAAQAIIILFASRVLGLSAGAIGLALGAGAVGGLIGAVVARKVIDVVGLGRTIMLGAVFYPSPLALLTVAGGAHWKSAVVFGVAEFLSGMAVMFFDIANNSLRAAVTPDNLRSRISGAYSAINYGCRPLGALVGGWLGTGIGMRPTLLTAGIGGALGVLCLLPSPIPGIKAVPESVNKS</sequence>
<dbReference type="InterPro" id="IPR011701">
    <property type="entry name" value="MFS"/>
</dbReference>
<dbReference type="RefSeq" id="WP_184938445.1">
    <property type="nucleotide sequence ID" value="NZ_JACHJV010000001.1"/>
</dbReference>
<evidence type="ECO:0000259" key="7">
    <source>
        <dbReference type="PROSITE" id="PS50850"/>
    </source>
</evidence>
<dbReference type="PANTHER" id="PTHR23513">
    <property type="entry name" value="INTEGRAL MEMBRANE EFFLUX PROTEIN-RELATED"/>
    <property type="match status" value="1"/>
</dbReference>
<comment type="subcellular location">
    <subcellularLocation>
        <location evidence="1">Cell membrane</location>
        <topology evidence="1">Multi-pass membrane protein</topology>
    </subcellularLocation>
</comment>
<dbReference type="PRINTS" id="PR01988">
    <property type="entry name" value="EXPORTERBACE"/>
</dbReference>
<evidence type="ECO:0000256" key="6">
    <source>
        <dbReference type="SAM" id="Phobius"/>
    </source>
</evidence>
<feature type="transmembrane region" description="Helical" evidence="6">
    <location>
        <begin position="237"/>
        <end position="260"/>
    </location>
</feature>
<feature type="transmembrane region" description="Helical" evidence="6">
    <location>
        <begin position="167"/>
        <end position="195"/>
    </location>
</feature>
<keyword evidence="2" id="KW-1003">Cell membrane</keyword>
<protein>
    <submittedName>
        <fullName evidence="8">MFS family permease</fullName>
    </submittedName>
</protein>
<keyword evidence="5 6" id="KW-0472">Membrane</keyword>
<evidence type="ECO:0000256" key="4">
    <source>
        <dbReference type="ARBA" id="ARBA00022989"/>
    </source>
</evidence>
<keyword evidence="3 6" id="KW-0812">Transmembrane</keyword>
<dbReference type="Gene3D" id="1.20.1250.20">
    <property type="entry name" value="MFS general substrate transporter like domains"/>
    <property type="match status" value="1"/>
</dbReference>
<evidence type="ECO:0000313" key="8">
    <source>
        <dbReference type="EMBL" id="MBB4925893.1"/>
    </source>
</evidence>
<dbReference type="InterPro" id="IPR022324">
    <property type="entry name" value="Bacilysin_exporter_BacE_put"/>
</dbReference>
<evidence type="ECO:0000256" key="2">
    <source>
        <dbReference type="ARBA" id="ARBA00022475"/>
    </source>
</evidence>
<feature type="transmembrane region" description="Helical" evidence="6">
    <location>
        <begin position="266"/>
        <end position="289"/>
    </location>
</feature>
<proteinExistence type="predicted"/>
<dbReference type="PROSITE" id="PS50850">
    <property type="entry name" value="MFS"/>
    <property type="match status" value="1"/>
</dbReference>
<evidence type="ECO:0000256" key="1">
    <source>
        <dbReference type="ARBA" id="ARBA00004651"/>
    </source>
</evidence>
<dbReference type="PANTHER" id="PTHR23513:SF6">
    <property type="entry name" value="MAJOR FACILITATOR SUPERFAMILY ASSOCIATED DOMAIN-CONTAINING PROTEIN"/>
    <property type="match status" value="1"/>
</dbReference>
<accession>A0A7W7R5Q4</accession>
<dbReference type="InterPro" id="IPR036259">
    <property type="entry name" value="MFS_trans_sf"/>
</dbReference>
<evidence type="ECO:0000313" key="9">
    <source>
        <dbReference type="Proteomes" id="UP000540506"/>
    </source>
</evidence>
<feature type="domain" description="Major facilitator superfamily (MFS) profile" evidence="7">
    <location>
        <begin position="235"/>
        <end position="428"/>
    </location>
</feature>
<keyword evidence="4 6" id="KW-1133">Transmembrane helix</keyword>
<dbReference type="CDD" id="cd06173">
    <property type="entry name" value="MFS_MefA_like"/>
    <property type="match status" value="1"/>
</dbReference>
<comment type="caution">
    <text evidence="8">The sequence shown here is derived from an EMBL/GenBank/DDBJ whole genome shotgun (WGS) entry which is preliminary data.</text>
</comment>
<evidence type="ECO:0000256" key="3">
    <source>
        <dbReference type="ARBA" id="ARBA00022692"/>
    </source>
</evidence>
<evidence type="ECO:0000256" key="5">
    <source>
        <dbReference type="ARBA" id="ARBA00023136"/>
    </source>
</evidence>
<dbReference type="Pfam" id="PF07690">
    <property type="entry name" value="MFS_1"/>
    <property type="match status" value="1"/>
</dbReference>
<name>A0A7W7R5Q4_KITKI</name>
<dbReference type="AlphaFoldDB" id="A0A7W7R5Q4"/>
<keyword evidence="9" id="KW-1185">Reference proteome</keyword>
<dbReference type="GO" id="GO:0022857">
    <property type="term" value="F:transmembrane transporter activity"/>
    <property type="evidence" value="ECO:0007669"/>
    <property type="project" value="InterPro"/>
</dbReference>
<feature type="transmembrane region" description="Helical" evidence="6">
    <location>
        <begin position="301"/>
        <end position="322"/>
    </location>
</feature>
<dbReference type="InterPro" id="IPR020846">
    <property type="entry name" value="MFS_dom"/>
</dbReference>
<dbReference type="GO" id="GO:0005886">
    <property type="term" value="C:plasma membrane"/>
    <property type="evidence" value="ECO:0007669"/>
    <property type="project" value="UniProtKB-SubCell"/>
</dbReference>
<dbReference type="SUPFAM" id="SSF103473">
    <property type="entry name" value="MFS general substrate transporter"/>
    <property type="match status" value="1"/>
</dbReference>